<keyword evidence="4" id="KW-0489">Methyltransferase</keyword>
<keyword evidence="7" id="KW-0949">S-adenosyl-L-methionine</keyword>
<keyword evidence="16" id="KW-1185">Reference proteome</keyword>
<dbReference type="CDD" id="cd20756">
    <property type="entry name" value="capping_2-OMTase_Poxviridae"/>
    <property type="match status" value="1"/>
</dbReference>
<dbReference type="KEGG" id="vg:25392229"/>
<keyword evidence="11" id="KW-0506">mRNA capping</keyword>
<dbReference type="Proteomes" id="UP000105007">
    <property type="component" value="Segment"/>
</dbReference>
<dbReference type="InterPro" id="IPR025804">
    <property type="entry name" value="Pox/kineto_cap_MeTfrase"/>
</dbReference>
<comment type="subunit">
    <text evidence="13">Interacts with poly(A) polymerase catalytic subunit OPG063. Interacts with OPG109 and OPG123; these interactions might help linking transcription to capping and polyadenylation.</text>
</comment>
<organism evidence="15 16">
    <name type="scientific">Salmon gill poxvirus</name>
    <dbReference type="NCBI Taxonomy" id="1680908"/>
    <lineage>
        <taxon>Viruses</taxon>
        <taxon>Varidnaviria</taxon>
        <taxon>Bamfordvirae</taxon>
        <taxon>Nucleocytoviricota</taxon>
        <taxon>Pokkesviricetes</taxon>
        <taxon>Chitovirales</taxon>
        <taxon>Poxviridae</taxon>
        <taxon>Chordopoxvirinae</taxon>
        <taxon>Salmonpoxvirus</taxon>
        <taxon>Salmonpoxvirus gillpox</taxon>
        <taxon>Salmon gillpox virus</taxon>
    </lineage>
</organism>
<dbReference type="GO" id="GO:0032259">
    <property type="term" value="P:methylation"/>
    <property type="evidence" value="ECO:0007669"/>
    <property type="project" value="UniProtKB-KW"/>
</dbReference>
<evidence type="ECO:0000256" key="1">
    <source>
        <dbReference type="ARBA" id="ARBA00004328"/>
    </source>
</evidence>
<evidence type="ECO:0000256" key="9">
    <source>
        <dbReference type="ARBA" id="ARBA00022844"/>
    </source>
</evidence>
<dbReference type="GO" id="GO:0044423">
    <property type="term" value="C:virion component"/>
    <property type="evidence" value="ECO:0007669"/>
    <property type="project" value="UniProtKB-KW"/>
</dbReference>
<evidence type="ECO:0000256" key="10">
    <source>
        <dbReference type="ARBA" id="ARBA00022917"/>
    </source>
</evidence>
<evidence type="ECO:0000256" key="7">
    <source>
        <dbReference type="ARBA" id="ARBA00022691"/>
    </source>
</evidence>
<comment type="catalytic activity">
    <reaction evidence="14">
        <text>a 5'-end (N(7)-methyl 5'-triphosphoguanosine)-ribonucleoside in mRNA + S-adenosyl-L-methionine = a 5'-end (N(7)-methyl 5'-triphosphoguanosine)-(2'-O-methyl-ribonucleoside) in mRNA + S-adenosyl-L-homocysteine + H(+)</text>
        <dbReference type="Rhea" id="RHEA:67020"/>
        <dbReference type="Rhea" id="RHEA-COMP:17167"/>
        <dbReference type="Rhea" id="RHEA-COMP:17168"/>
        <dbReference type="ChEBI" id="CHEBI:15378"/>
        <dbReference type="ChEBI" id="CHEBI:57856"/>
        <dbReference type="ChEBI" id="CHEBI:59789"/>
        <dbReference type="ChEBI" id="CHEBI:156461"/>
        <dbReference type="ChEBI" id="CHEBI:167609"/>
        <dbReference type="EC" id="2.1.1.57"/>
    </reaction>
</comment>
<keyword evidence="5" id="KW-0507">mRNA processing</keyword>
<comment type="subcellular location">
    <subcellularLocation>
        <location evidence="1">Virion</location>
    </subcellularLocation>
</comment>
<evidence type="ECO:0000256" key="3">
    <source>
        <dbReference type="ARBA" id="ARBA00015701"/>
    </source>
</evidence>
<dbReference type="PROSITE" id="PS51612">
    <property type="entry name" value="SAM_MT_2O_PK"/>
    <property type="match status" value="1"/>
</dbReference>
<keyword evidence="6" id="KW-0808">Transferase</keyword>
<accession>A0A0H4XWJ6</accession>
<evidence type="ECO:0000256" key="5">
    <source>
        <dbReference type="ARBA" id="ARBA00022664"/>
    </source>
</evidence>
<keyword evidence="10" id="KW-0648">Protein biosynthesis</keyword>
<dbReference type="GO" id="GO:0006370">
    <property type="term" value="P:7-methylguanosine mRNA capping"/>
    <property type="evidence" value="ECO:0007669"/>
    <property type="project" value="UniProtKB-KW"/>
</dbReference>
<dbReference type="Pfam" id="PF01358">
    <property type="entry name" value="PARP_regulatory"/>
    <property type="match status" value="1"/>
</dbReference>
<evidence type="ECO:0000256" key="6">
    <source>
        <dbReference type="ARBA" id="ARBA00022679"/>
    </source>
</evidence>
<sequence length="311" mass="36156">MSANHKKFKSLTLETCPIMSFDQITKQLKWEKNMDKTVFPHKTNGQLKLLLGELLFFTEITRDTPLFNRENVNSFVVVYVGSCPGFHVPAIDYFFPGLTWELIDPTPMSVTLEKYVHRHKNRYTYTRDYADVKWAQHVVDKYPGKKIVLISDIRTSGDGEPTTQNLLDDYDLQEAIIKKLKPCAWMLKWRCPFPDSWPTTKEVKIPVGKIYVQAFAKPTSAELRIVNLTGNLTTNVVTKQEGVIYEEKMCYFNQVLRRSQITNGLYDLIFHDKLYAFEIATRIFNYAWTTHAPVLGRTCDKIYHIYTALCK</sequence>
<gene>
    <name evidence="15" type="ORF">SGPV062</name>
</gene>
<evidence type="ECO:0000256" key="2">
    <source>
        <dbReference type="ARBA" id="ARBA00011923"/>
    </source>
</evidence>
<comment type="function">
    <text evidence="12">Displays methyltransferase, positive regulation of the poly(A) polymerase and transcription elongation activities. Involved in the modification of both mRNA ends and in intermediate and late gene positive transcription elongation. At the mRNAs 5' end, methylates the ribose 2' OH group of the first transcribed nucleotide, thereby producing a 2'-O-methylpurine cap. At the 3' end, functions as a processivity factor which stimulates the activity of the viral poly(A) polymerase OPG063 that creates mRNA's poly(A) tail. In the presence of OPG102, OPG063 does not dissociate from the RNA allowing tail elongation to around 250 adenylates.</text>
</comment>
<dbReference type="EC" id="2.1.1.57" evidence="2"/>
<dbReference type="GeneID" id="25392229"/>
<dbReference type="InterPro" id="IPR030375">
    <property type="entry name" value="Poxvir_cap_MeTfrase"/>
</dbReference>
<dbReference type="GO" id="GO:0031440">
    <property type="term" value="P:regulation of mRNA 3'-end processing"/>
    <property type="evidence" value="ECO:0007669"/>
    <property type="project" value="InterPro"/>
</dbReference>
<keyword evidence="8" id="KW-0251">Elongation factor</keyword>
<dbReference type="OrthoDB" id="9224at10239"/>
<keyword evidence="9" id="KW-0946">Virion</keyword>
<evidence type="ECO:0000313" key="16">
    <source>
        <dbReference type="Proteomes" id="UP000105007"/>
    </source>
</evidence>
<proteinExistence type="predicted"/>
<dbReference type="EMBL" id="KT159937">
    <property type="protein sequence ID" value="AKR04186.1"/>
    <property type="molecule type" value="Genomic_DNA"/>
</dbReference>
<protein>
    <recommendedName>
        <fullName evidence="3">Cap-specific mRNA (nucleoside-2'-O-)-methyltransferase</fullName>
        <ecNumber evidence="2">2.1.1.57</ecNumber>
    </recommendedName>
</protein>
<dbReference type="RefSeq" id="YP_009162434.1">
    <property type="nucleotide sequence ID" value="NC_027707.1"/>
</dbReference>
<name>A0A0H4XWJ6_9POXV</name>
<evidence type="ECO:0000313" key="15">
    <source>
        <dbReference type="EMBL" id="AKR04186.1"/>
    </source>
</evidence>
<evidence type="ECO:0000256" key="8">
    <source>
        <dbReference type="ARBA" id="ARBA00022768"/>
    </source>
</evidence>
<evidence type="ECO:0000256" key="14">
    <source>
        <dbReference type="ARBA" id="ARBA00049042"/>
    </source>
</evidence>
<dbReference type="Gene3D" id="3.40.50.150">
    <property type="entry name" value="Vaccinia Virus protein VP39"/>
    <property type="match status" value="1"/>
</dbReference>
<dbReference type="GO" id="GO:0004483">
    <property type="term" value="F:methyltransferase cap1 activity"/>
    <property type="evidence" value="ECO:0007669"/>
    <property type="project" value="UniProtKB-EC"/>
</dbReference>
<evidence type="ECO:0000256" key="4">
    <source>
        <dbReference type="ARBA" id="ARBA00022603"/>
    </source>
</evidence>
<dbReference type="SUPFAM" id="SSF53335">
    <property type="entry name" value="S-adenosyl-L-methionine-dependent methyltransferases"/>
    <property type="match status" value="1"/>
</dbReference>
<dbReference type="InterPro" id="IPR000176">
    <property type="entry name" value="mRNA_MeTrfase-like"/>
</dbReference>
<reference evidence="15 16" key="1">
    <citation type="journal article" date="2015" name="J. Virol.">
        <title>Salmon gill poxvirus, the deepest representative of the Chordopoxvirinae.</title>
        <authorList>
            <person name="Gjessing M.C."/>
            <person name="Yutin N."/>
            <person name="Tengs T."/>
            <person name="Senkevich T."/>
            <person name="Koonin E.V."/>
            <person name="Ronning H.P."/>
            <person name="Alarson M."/>
            <person name="Ylving S."/>
            <person name="Lie K.-I."/>
            <person name="Saure B."/>
            <person name="Tran L."/>
            <person name="Moss B."/>
            <person name="Dale O.B."/>
        </authorList>
    </citation>
    <scope>NUCLEOTIDE SEQUENCE [LARGE SCALE GENOMIC DNA]</scope>
    <source>
        <strain evidence="15">2012-04-F277-L3G</strain>
    </source>
</reference>
<dbReference type="InterPro" id="IPR029063">
    <property type="entry name" value="SAM-dependent_MTases_sf"/>
</dbReference>
<evidence type="ECO:0000256" key="11">
    <source>
        <dbReference type="ARBA" id="ARBA00023042"/>
    </source>
</evidence>
<evidence type="ECO:0000256" key="13">
    <source>
        <dbReference type="ARBA" id="ARBA00046511"/>
    </source>
</evidence>
<evidence type="ECO:0000256" key="12">
    <source>
        <dbReference type="ARBA" id="ARBA00034661"/>
    </source>
</evidence>